<dbReference type="InterPro" id="IPR031165">
    <property type="entry name" value="GNAT_YJDJ"/>
</dbReference>
<protein>
    <submittedName>
        <fullName evidence="2">GNAT family N-acetyltransferase</fullName>
    </submittedName>
</protein>
<dbReference type="Pfam" id="PF14542">
    <property type="entry name" value="Acetyltransf_CG"/>
    <property type="match status" value="1"/>
</dbReference>
<keyword evidence="3" id="KW-1185">Reference proteome</keyword>
<evidence type="ECO:0000313" key="2">
    <source>
        <dbReference type="EMBL" id="GAA4009892.1"/>
    </source>
</evidence>
<dbReference type="Gene3D" id="3.40.630.30">
    <property type="match status" value="1"/>
</dbReference>
<evidence type="ECO:0000259" key="1">
    <source>
        <dbReference type="PROSITE" id="PS51729"/>
    </source>
</evidence>
<comment type="caution">
    <text evidence="2">The sequence shown here is derived from an EMBL/GenBank/DDBJ whole genome shotgun (WGS) entry which is preliminary data.</text>
</comment>
<sequence length="99" mass="11317">MDVVNNEAEQRFEIALEDGSVAFAEYRMLKGKVMFPHTVVPSKHEGQGLGSRIAKVSLEWVREQGLLAIPACTFYLRYMQRHPETHDLLEPELRGQFAT</sequence>
<dbReference type="Proteomes" id="UP001500235">
    <property type="component" value="Unassembled WGS sequence"/>
</dbReference>
<proteinExistence type="predicted"/>
<feature type="domain" description="N-acetyltransferase" evidence="1">
    <location>
        <begin position="4"/>
        <end position="90"/>
    </location>
</feature>
<dbReference type="EMBL" id="BAABBQ010000001">
    <property type="protein sequence ID" value="GAA4009892.1"/>
    <property type="molecule type" value="Genomic_DNA"/>
</dbReference>
<dbReference type="PROSITE" id="PS51729">
    <property type="entry name" value="GNAT_YJDJ"/>
    <property type="match status" value="1"/>
</dbReference>
<reference evidence="3" key="1">
    <citation type="journal article" date="2019" name="Int. J. Syst. Evol. Microbiol.">
        <title>The Global Catalogue of Microorganisms (GCM) 10K type strain sequencing project: providing services to taxonomists for standard genome sequencing and annotation.</title>
        <authorList>
            <consortium name="The Broad Institute Genomics Platform"/>
            <consortium name="The Broad Institute Genome Sequencing Center for Infectious Disease"/>
            <person name="Wu L."/>
            <person name="Ma J."/>
        </authorList>
    </citation>
    <scope>NUCLEOTIDE SEQUENCE [LARGE SCALE GENOMIC DNA]</scope>
    <source>
        <strain evidence="3">JCM 17563</strain>
    </source>
</reference>
<accession>A0ABP7SCM1</accession>
<organism evidence="2 3">
    <name type="scientific">Sphingomonas swuensis</name>
    <dbReference type="NCBI Taxonomy" id="977800"/>
    <lineage>
        <taxon>Bacteria</taxon>
        <taxon>Pseudomonadati</taxon>
        <taxon>Pseudomonadota</taxon>
        <taxon>Alphaproteobacteria</taxon>
        <taxon>Sphingomonadales</taxon>
        <taxon>Sphingomonadaceae</taxon>
        <taxon>Sphingomonas</taxon>
    </lineage>
</organism>
<dbReference type="PANTHER" id="PTHR31435">
    <property type="entry name" value="PROTEIN NATD1"/>
    <property type="match status" value="1"/>
</dbReference>
<dbReference type="InterPro" id="IPR016181">
    <property type="entry name" value="Acyl_CoA_acyltransferase"/>
</dbReference>
<dbReference type="RefSeq" id="WP_344705697.1">
    <property type="nucleotide sequence ID" value="NZ_BAABBQ010000001.1"/>
</dbReference>
<dbReference type="SUPFAM" id="SSF55729">
    <property type="entry name" value="Acyl-CoA N-acyltransferases (Nat)"/>
    <property type="match status" value="1"/>
</dbReference>
<dbReference type="PANTHER" id="PTHR31435:SF10">
    <property type="entry name" value="BSR4717 PROTEIN"/>
    <property type="match status" value="1"/>
</dbReference>
<gene>
    <name evidence="2" type="ORF">GCM10022280_03710</name>
</gene>
<name>A0ABP7SCM1_9SPHN</name>
<dbReference type="InterPro" id="IPR045057">
    <property type="entry name" value="Gcn5-rel_NAT"/>
</dbReference>
<evidence type="ECO:0000313" key="3">
    <source>
        <dbReference type="Proteomes" id="UP001500235"/>
    </source>
</evidence>